<feature type="non-terminal residue" evidence="1">
    <location>
        <position position="88"/>
    </location>
</feature>
<gene>
    <name evidence="1" type="ORF">M9458_015880</name>
</gene>
<dbReference type="Proteomes" id="UP001529510">
    <property type="component" value="Unassembled WGS sequence"/>
</dbReference>
<proteinExistence type="predicted"/>
<evidence type="ECO:0000313" key="2">
    <source>
        <dbReference type="Proteomes" id="UP001529510"/>
    </source>
</evidence>
<feature type="non-terminal residue" evidence="1">
    <location>
        <position position="1"/>
    </location>
</feature>
<accession>A0ABD0QRK6</accession>
<keyword evidence="2" id="KW-1185">Reference proteome</keyword>
<dbReference type="AlphaFoldDB" id="A0ABD0QRK6"/>
<dbReference type="EMBL" id="JAMKFB020000007">
    <property type="protein sequence ID" value="KAL0188781.1"/>
    <property type="molecule type" value="Genomic_DNA"/>
</dbReference>
<comment type="caution">
    <text evidence="1">The sequence shown here is derived from an EMBL/GenBank/DDBJ whole genome shotgun (WGS) entry which is preliminary data.</text>
</comment>
<sequence length="88" mass="9469">NFSSLLYRGIWLYNTTTAPLLDIIHMSSTSDQLSAECTLIRLTGPAALNQTTPMRTIAIITTTTTTVIMTTSTESSRDNISADAASNV</sequence>
<evidence type="ECO:0000313" key="1">
    <source>
        <dbReference type="EMBL" id="KAL0188781.1"/>
    </source>
</evidence>
<reference evidence="1 2" key="1">
    <citation type="submission" date="2024-05" db="EMBL/GenBank/DDBJ databases">
        <title>Genome sequencing and assembly of Indian major carp, Cirrhinus mrigala (Hamilton, 1822).</title>
        <authorList>
            <person name="Mohindra V."/>
            <person name="Chowdhury L.M."/>
            <person name="Lal K."/>
            <person name="Jena J.K."/>
        </authorList>
    </citation>
    <scope>NUCLEOTIDE SEQUENCE [LARGE SCALE GENOMIC DNA]</scope>
    <source>
        <strain evidence="1">CM1030</strain>
        <tissue evidence="1">Blood</tissue>
    </source>
</reference>
<organism evidence="1 2">
    <name type="scientific">Cirrhinus mrigala</name>
    <name type="common">Mrigala</name>
    <dbReference type="NCBI Taxonomy" id="683832"/>
    <lineage>
        <taxon>Eukaryota</taxon>
        <taxon>Metazoa</taxon>
        <taxon>Chordata</taxon>
        <taxon>Craniata</taxon>
        <taxon>Vertebrata</taxon>
        <taxon>Euteleostomi</taxon>
        <taxon>Actinopterygii</taxon>
        <taxon>Neopterygii</taxon>
        <taxon>Teleostei</taxon>
        <taxon>Ostariophysi</taxon>
        <taxon>Cypriniformes</taxon>
        <taxon>Cyprinidae</taxon>
        <taxon>Labeoninae</taxon>
        <taxon>Labeonini</taxon>
        <taxon>Cirrhinus</taxon>
    </lineage>
</organism>
<protein>
    <submittedName>
        <fullName evidence="1">Uncharacterized protein</fullName>
    </submittedName>
</protein>
<name>A0ABD0QRK6_CIRMR</name>